<dbReference type="NCBIfam" id="TIGR01640">
    <property type="entry name" value="F_box_assoc_1"/>
    <property type="match status" value="1"/>
</dbReference>
<dbReference type="SMART" id="SM00256">
    <property type="entry name" value="FBOX"/>
    <property type="match status" value="1"/>
</dbReference>
<name>K3ZFL0_SETIT</name>
<keyword evidence="3" id="KW-1185">Reference proteome</keyword>
<dbReference type="PANTHER" id="PTHR31111:SF133">
    <property type="entry name" value="OS07G0196600 PROTEIN"/>
    <property type="match status" value="1"/>
</dbReference>
<accession>K3ZFL0</accession>
<reference evidence="2" key="2">
    <citation type="submission" date="2018-08" db="UniProtKB">
        <authorList>
            <consortium name="EnsemblPlants"/>
        </authorList>
    </citation>
    <scope>IDENTIFICATION</scope>
    <source>
        <strain evidence="2">Yugu1</strain>
    </source>
</reference>
<dbReference type="InterPro" id="IPR001810">
    <property type="entry name" value="F-box_dom"/>
</dbReference>
<dbReference type="InterPro" id="IPR013187">
    <property type="entry name" value="F-box-assoc_dom_typ3"/>
</dbReference>
<proteinExistence type="predicted"/>
<dbReference type="Gene3D" id="1.20.1280.50">
    <property type="match status" value="1"/>
</dbReference>
<dbReference type="SUPFAM" id="SSF81383">
    <property type="entry name" value="F-box domain"/>
    <property type="match status" value="1"/>
</dbReference>
<dbReference type="Pfam" id="PF08268">
    <property type="entry name" value="FBA_3"/>
    <property type="match status" value="1"/>
</dbReference>
<protein>
    <recommendedName>
        <fullName evidence="1">F-box domain-containing protein</fullName>
    </recommendedName>
</protein>
<dbReference type="AlphaFoldDB" id="K3ZFL0"/>
<dbReference type="EMBL" id="AGNK02001756">
    <property type="status" value="NOT_ANNOTATED_CDS"/>
    <property type="molecule type" value="Genomic_DNA"/>
</dbReference>
<organism evidence="2 3">
    <name type="scientific">Setaria italica</name>
    <name type="common">Foxtail millet</name>
    <name type="synonym">Panicum italicum</name>
    <dbReference type="NCBI Taxonomy" id="4555"/>
    <lineage>
        <taxon>Eukaryota</taxon>
        <taxon>Viridiplantae</taxon>
        <taxon>Streptophyta</taxon>
        <taxon>Embryophyta</taxon>
        <taxon>Tracheophyta</taxon>
        <taxon>Spermatophyta</taxon>
        <taxon>Magnoliopsida</taxon>
        <taxon>Liliopsida</taxon>
        <taxon>Poales</taxon>
        <taxon>Poaceae</taxon>
        <taxon>PACMAD clade</taxon>
        <taxon>Panicoideae</taxon>
        <taxon>Panicodae</taxon>
        <taxon>Paniceae</taxon>
        <taxon>Cenchrinae</taxon>
        <taxon>Setaria</taxon>
    </lineage>
</organism>
<evidence type="ECO:0000313" key="3">
    <source>
        <dbReference type="Proteomes" id="UP000004995"/>
    </source>
</evidence>
<dbReference type="InParanoid" id="K3ZFL0"/>
<reference evidence="3" key="1">
    <citation type="journal article" date="2012" name="Nat. Biotechnol.">
        <title>Reference genome sequence of the model plant Setaria.</title>
        <authorList>
            <person name="Bennetzen J.L."/>
            <person name="Schmutz J."/>
            <person name="Wang H."/>
            <person name="Percifield R."/>
            <person name="Hawkins J."/>
            <person name="Pontaroli A.C."/>
            <person name="Estep M."/>
            <person name="Feng L."/>
            <person name="Vaughn J.N."/>
            <person name="Grimwood J."/>
            <person name="Jenkins J."/>
            <person name="Barry K."/>
            <person name="Lindquist E."/>
            <person name="Hellsten U."/>
            <person name="Deshpande S."/>
            <person name="Wang X."/>
            <person name="Wu X."/>
            <person name="Mitros T."/>
            <person name="Triplett J."/>
            <person name="Yang X."/>
            <person name="Ye C.Y."/>
            <person name="Mauro-Herrera M."/>
            <person name="Wang L."/>
            <person name="Li P."/>
            <person name="Sharma M."/>
            <person name="Sharma R."/>
            <person name="Ronald P.C."/>
            <person name="Panaud O."/>
            <person name="Kellogg E.A."/>
            <person name="Brutnell T.P."/>
            <person name="Doust A.N."/>
            <person name="Tuskan G.A."/>
            <person name="Rokhsar D."/>
            <person name="Devos K.M."/>
        </authorList>
    </citation>
    <scope>NUCLEOTIDE SEQUENCE [LARGE SCALE GENOMIC DNA]</scope>
    <source>
        <strain evidence="3">cv. Yugu1</strain>
    </source>
</reference>
<sequence>DDGWGGVPADAFVAILLRIPPAPRRRLRLVCRHWRDTIDERTPEPRTGAKVLVFSMGWVGNLSRAHVLDELTRGGRGRELDLWHDADTRMIGTCNGLLCCFRRNREDLAVTNPVTGETIAVDLPPTWWYCRAQPTSYSFGYHPATGQYKIVHVPCVESDEIGAVLVFTLGGGGCSWGWRDAPAPAGSSCHLRFGIVTIDGVSYWVTRDAERIMSLDLGDERVAVVKSPSMPVPLPMVIYPCHLTNVRGRVGFAMCRPDNEFGRSKTEVWVLEGGQEEERAWAKCYTLLAHGVYSRQEIALPHVTRGRCGRAP</sequence>
<dbReference type="eggNOG" id="ENOG502STSX">
    <property type="taxonomic scope" value="Eukaryota"/>
</dbReference>
<dbReference type="EnsemblPlants" id="KQL15661">
    <property type="protein sequence ID" value="KQL15661"/>
    <property type="gene ID" value="SETIT_025362mg"/>
</dbReference>
<dbReference type="Pfam" id="PF00646">
    <property type="entry name" value="F-box"/>
    <property type="match status" value="1"/>
</dbReference>
<dbReference type="Gramene" id="KQL15661">
    <property type="protein sequence ID" value="KQL15661"/>
    <property type="gene ID" value="SETIT_025362mg"/>
</dbReference>
<dbReference type="PANTHER" id="PTHR31111">
    <property type="entry name" value="BNAA05G37150D PROTEIN-RELATED"/>
    <property type="match status" value="1"/>
</dbReference>
<evidence type="ECO:0000313" key="2">
    <source>
        <dbReference type="EnsemblPlants" id="KQL15661"/>
    </source>
</evidence>
<dbReference type="Proteomes" id="UP000004995">
    <property type="component" value="Unassembled WGS sequence"/>
</dbReference>
<evidence type="ECO:0000259" key="1">
    <source>
        <dbReference type="SMART" id="SM00256"/>
    </source>
</evidence>
<dbReference type="InterPro" id="IPR036047">
    <property type="entry name" value="F-box-like_dom_sf"/>
</dbReference>
<dbReference type="STRING" id="4555.K3ZFL0"/>
<dbReference type="HOGENOM" id="CLU_053613_0_0_1"/>
<feature type="domain" description="F-box" evidence="1">
    <location>
        <begin position="7"/>
        <end position="47"/>
    </location>
</feature>
<dbReference type="OMA" id="ISRPYKH"/>
<dbReference type="InterPro" id="IPR017451">
    <property type="entry name" value="F-box-assoc_interact_dom"/>
</dbReference>